<keyword evidence="8" id="KW-1185">Reference proteome</keyword>
<name>A0ABQ6HY71_9MICO</name>
<dbReference type="EMBL" id="BSUK01000001">
    <property type="protein sequence ID" value="GMA23352.1"/>
    <property type="molecule type" value="Genomic_DNA"/>
</dbReference>
<dbReference type="PANTHER" id="PTHR10057">
    <property type="entry name" value="PERIPHERAL-TYPE BENZODIAZEPINE RECEPTOR"/>
    <property type="match status" value="1"/>
</dbReference>
<protein>
    <recommendedName>
        <fullName evidence="9">Tryptophan-rich sensory protein</fullName>
    </recommendedName>
</protein>
<dbReference type="Proteomes" id="UP001157091">
    <property type="component" value="Unassembled WGS sequence"/>
</dbReference>
<evidence type="ECO:0000256" key="5">
    <source>
        <dbReference type="ARBA" id="ARBA00023136"/>
    </source>
</evidence>
<feature type="region of interest" description="Disordered" evidence="6">
    <location>
        <begin position="1"/>
        <end position="24"/>
    </location>
</feature>
<dbReference type="InterPro" id="IPR004307">
    <property type="entry name" value="TspO_MBR"/>
</dbReference>
<sequence length="110" mass="11746">MDDPVPRHRRHVGGHADEAPTHRPTHARRFGLALGLNLAANAGWTVLFFRARRPSVATVGALALAASSADLARRAAAADRAHGWALAPYAAWCTFATALSADIWRRNGDG</sequence>
<comment type="caution">
    <text evidence="7">The sequence shown here is derived from an EMBL/GenBank/DDBJ whole genome shotgun (WGS) entry which is preliminary data.</text>
</comment>
<dbReference type="CDD" id="cd15904">
    <property type="entry name" value="TSPO_MBR"/>
    <property type="match status" value="1"/>
</dbReference>
<accession>A0ABQ6HY71</accession>
<evidence type="ECO:0000256" key="4">
    <source>
        <dbReference type="ARBA" id="ARBA00022989"/>
    </source>
</evidence>
<comment type="similarity">
    <text evidence="2">Belongs to the TspO/BZRP family.</text>
</comment>
<evidence type="ECO:0000256" key="2">
    <source>
        <dbReference type="ARBA" id="ARBA00007524"/>
    </source>
</evidence>
<evidence type="ECO:0000256" key="1">
    <source>
        <dbReference type="ARBA" id="ARBA00004141"/>
    </source>
</evidence>
<dbReference type="PANTHER" id="PTHR10057:SF0">
    <property type="entry name" value="TRANSLOCATOR PROTEIN"/>
    <property type="match status" value="1"/>
</dbReference>
<dbReference type="RefSeq" id="WP_284292396.1">
    <property type="nucleotide sequence ID" value="NZ_BSUK01000001.1"/>
</dbReference>
<gene>
    <name evidence="7" type="ORF">GCM10025864_11110</name>
</gene>
<comment type="subcellular location">
    <subcellularLocation>
        <location evidence="1">Membrane</location>
        <topology evidence="1">Multi-pass membrane protein</topology>
    </subcellularLocation>
</comment>
<evidence type="ECO:0000313" key="7">
    <source>
        <dbReference type="EMBL" id="GMA23352.1"/>
    </source>
</evidence>
<evidence type="ECO:0000256" key="3">
    <source>
        <dbReference type="ARBA" id="ARBA00022692"/>
    </source>
</evidence>
<dbReference type="InterPro" id="IPR038330">
    <property type="entry name" value="TspO/MBR-related_sf"/>
</dbReference>
<keyword evidence="4" id="KW-1133">Transmembrane helix</keyword>
<evidence type="ECO:0008006" key="9">
    <source>
        <dbReference type="Google" id="ProtNLM"/>
    </source>
</evidence>
<dbReference type="Gene3D" id="1.20.1260.100">
    <property type="entry name" value="TspO/MBR protein"/>
    <property type="match status" value="1"/>
</dbReference>
<evidence type="ECO:0000256" key="6">
    <source>
        <dbReference type="SAM" id="MobiDB-lite"/>
    </source>
</evidence>
<evidence type="ECO:0000313" key="8">
    <source>
        <dbReference type="Proteomes" id="UP001157091"/>
    </source>
</evidence>
<organism evidence="7 8">
    <name type="scientific">Luteimicrobium album</name>
    <dbReference type="NCBI Taxonomy" id="1054550"/>
    <lineage>
        <taxon>Bacteria</taxon>
        <taxon>Bacillati</taxon>
        <taxon>Actinomycetota</taxon>
        <taxon>Actinomycetes</taxon>
        <taxon>Micrococcales</taxon>
        <taxon>Luteimicrobium</taxon>
    </lineage>
</organism>
<dbReference type="Pfam" id="PF03073">
    <property type="entry name" value="TspO_MBR"/>
    <property type="match status" value="1"/>
</dbReference>
<proteinExistence type="inferred from homology"/>
<reference evidence="8" key="1">
    <citation type="journal article" date="2019" name="Int. J. Syst. Evol. Microbiol.">
        <title>The Global Catalogue of Microorganisms (GCM) 10K type strain sequencing project: providing services to taxonomists for standard genome sequencing and annotation.</title>
        <authorList>
            <consortium name="The Broad Institute Genomics Platform"/>
            <consortium name="The Broad Institute Genome Sequencing Center for Infectious Disease"/>
            <person name="Wu L."/>
            <person name="Ma J."/>
        </authorList>
    </citation>
    <scope>NUCLEOTIDE SEQUENCE [LARGE SCALE GENOMIC DNA]</scope>
    <source>
        <strain evidence="8">NBRC 106348</strain>
    </source>
</reference>
<keyword evidence="5" id="KW-0472">Membrane</keyword>
<keyword evidence="3" id="KW-0812">Transmembrane</keyword>